<dbReference type="PROSITE" id="PS00138">
    <property type="entry name" value="SUBTILASE_SER"/>
    <property type="match status" value="1"/>
</dbReference>
<evidence type="ECO:0000256" key="3">
    <source>
        <dbReference type="ARBA" id="ARBA00022801"/>
    </source>
</evidence>
<dbReference type="InterPro" id="IPR023827">
    <property type="entry name" value="Peptidase_S8_Asp-AS"/>
</dbReference>
<evidence type="ECO:0000313" key="11">
    <source>
        <dbReference type="EMBL" id="CAA9413544.1"/>
    </source>
</evidence>
<feature type="active site" description="Charge relay system" evidence="5 6">
    <location>
        <position position="437"/>
    </location>
</feature>
<feature type="region of interest" description="Disordered" evidence="8">
    <location>
        <begin position="121"/>
        <end position="167"/>
    </location>
</feature>
<comment type="similarity">
    <text evidence="1 6 7">Belongs to the peptidase S8 family.</text>
</comment>
<dbReference type="PANTHER" id="PTHR43806">
    <property type="entry name" value="PEPTIDASE S8"/>
    <property type="match status" value="1"/>
</dbReference>
<organism evidence="11">
    <name type="scientific">uncultured Nocardioides sp</name>
    <dbReference type="NCBI Taxonomy" id="198441"/>
    <lineage>
        <taxon>Bacteria</taxon>
        <taxon>Bacillati</taxon>
        <taxon>Actinomycetota</taxon>
        <taxon>Actinomycetes</taxon>
        <taxon>Propionibacteriales</taxon>
        <taxon>Nocardioidaceae</taxon>
        <taxon>Nocardioides</taxon>
        <taxon>environmental samples</taxon>
    </lineage>
</organism>
<dbReference type="GO" id="GO:0004252">
    <property type="term" value="F:serine-type endopeptidase activity"/>
    <property type="evidence" value="ECO:0007669"/>
    <property type="project" value="UniProtKB-UniRule"/>
</dbReference>
<feature type="domain" description="Peptidase S8/S53" evidence="10">
    <location>
        <begin position="189"/>
        <end position="483"/>
    </location>
</feature>
<dbReference type="SUPFAM" id="SSF52743">
    <property type="entry name" value="Subtilisin-like"/>
    <property type="match status" value="1"/>
</dbReference>
<dbReference type="InterPro" id="IPR015500">
    <property type="entry name" value="Peptidase_S8_subtilisin-rel"/>
</dbReference>
<dbReference type="AlphaFoldDB" id="A0A6J4PIC9"/>
<evidence type="ECO:0000256" key="2">
    <source>
        <dbReference type="ARBA" id="ARBA00022670"/>
    </source>
</evidence>
<reference evidence="11" key="1">
    <citation type="submission" date="2020-02" db="EMBL/GenBank/DDBJ databases">
        <authorList>
            <person name="Meier V. D."/>
        </authorList>
    </citation>
    <scope>NUCLEOTIDE SEQUENCE</scope>
    <source>
        <strain evidence="11">AVDCRST_MAG06</strain>
    </source>
</reference>
<evidence type="ECO:0000256" key="6">
    <source>
        <dbReference type="PROSITE-ProRule" id="PRU01240"/>
    </source>
</evidence>
<feature type="active site" description="Charge relay system" evidence="5 6">
    <location>
        <position position="197"/>
    </location>
</feature>
<dbReference type="PROSITE" id="PS00137">
    <property type="entry name" value="SUBTILASE_HIS"/>
    <property type="match status" value="1"/>
</dbReference>
<evidence type="ECO:0000256" key="8">
    <source>
        <dbReference type="SAM" id="MobiDB-lite"/>
    </source>
</evidence>
<name>A0A6J4PIC9_9ACTN</name>
<dbReference type="Gene3D" id="3.40.50.200">
    <property type="entry name" value="Peptidase S8/S53 domain"/>
    <property type="match status" value="1"/>
</dbReference>
<keyword evidence="9" id="KW-0732">Signal</keyword>
<keyword evidence="4 6" id="KW-0720">Serine protease</keyword>
<accession>A0A6J4PIC9</accession>
<dbReference type="InterPro" id="IPR036852">
    <property type="entry name" value="Peptidase_S8/S53_dom_sf"/>
</dbReference>
<evidence type="ECO:0000256" key="1">
    <source>
        <dbReference type="ARBA" id="ARBA00011073"/>
    </source>
</evidence>
<keyword evidence="2 6" id="KW-0645">Protease</keyword>
<evidence type="ECO:0000256" key="9">
    <source>
        <dbReference type="SAM" id="SignalP"/>
    </source>
</evidence>
<evidence type="ECO:0000256" key="5">
    <source>
        <dbReference type="PIRSR" id="PIRSR615500-1"/>
    </source>
</evidence>
<dbReference type="PROSITE" id="PS00136">
    <property type="entry name" value="SUBTILASE_ASP"/>
    <property type="match status" value="1"/>
</dbReference>
<evidence type="ECO:0000256" key="7">
    <source>
        <dbReference type="RuleBase" id="RU003355"/>
    </source>
</evidence>
<feature type="signal peptide" evidence="9">
    <location>
        <begin position="1"/>
        <end position="33"/>
    </location>
</feature>
<keyword evidence="3 6" id="KW-0378">Hydrolase</keyword>
<dbReference type="PROSITE" id="PS51892">
    <property type="entry name" value="SUBTILASE"/>
    <property type="match status" value="1"/>
</dbReference>
<dbReference type="Pfam" id="PF00082">
    <property type="entry name" value="Peptidase_S8"/>
    <property type="match status" value="1"/>
</dbReference>
<feature type="compositionally biased region" description="Polar residues" evidence="8">
    <location>
        <begin position="227"/>
        <end position="238"/>
    </location>
</feature>
<feature type="chain" id="PRO_5027063046" evidence="9">
    <location>
        <begin position="34"/>
        <end position="512"/>
    </location>
</feature>
<dbReference type="RefSeq" id="WP_295661220.1">
    <property type="nucleotide sequence ID" value="NZ_CADCUP010000201.1"/>
</dbReference>
<dbReference type="InterPro" id="IPR023828">
    <property type="entry name" value="Peptidase_S8_Ser-AS"/>
</dbReference>
<dbReference type="PRINTS" id="PR00723">
    <property type="entry name" value="SUBTILISIN"/>
</dbReference>
<dbReference type="EMBL" id="CADCUP010000201">
    <property type="protein sequence ID" value="CAA9413544.1"/>
    <property type="molecule type" value="Genomic_DNA"/>
</dbReference>
<feature type="active site" description="Charge relay system" evidence="5 6">
    <location>
        <position position="239"/>
    </location>
</feature>
<dbReference type="InterPro" id="IPR050131">
    <property type="entry name" value="Peptidase_S8_subtilisin-like"/>
</dbReference>
<proteinExistence type="inferred from homology"/>
<sequence length="512" mass="52983">MTHARNHALTGLVATAALAVVATLGGGAGAAPAADVPSTPVPIATPDGVISAYVVNAKHANRGQVQLAARAVERAGGEVVQAWPQIGVVVAHATTASFRADVRRLGGNAVESVGATRTVPVTEGTPEEVDAPWSAKQGRADRSARQDVEKREFRSATAADVAPDPREAEQWDMRMIKADQAHQVTDGSRDVVVGILDSGIDADHPDLAPNIDVEDSVNCSDAGRPDTSATGWQPTTSDHGTHVAGTVAAARNGTGIVGVAPGVRMASVKVVNDAGFIYPEYAVCGFVWAGMQGMDVTNNSYYVDPFMYYCSDQADQAAAKEAVDRAVQWSTRQGTVHAAAAGNAATDLSNNTTDTTSPDDSTPITRTINDDCEDIPTELDGVVTVSSFARLSTTSTESWLSSFSNRGLGKIDVGAPGSAILSTVVKDNGYAAYSGTSMASPHVAGVLALMKSAHPELTPAEMVDRLREQADDKPCAAAQPNRQGQTGPACVGSVDDNSYAGEGMVDALDAVS</sequence>
<dbReference type="InterPro" id="IPR000209">
    <property type="entry name" value="Peptidase_S8/S53_dom"/>
</dbReference>
<gene>
    <name evidence="11" type="ORF">AVDCRST_MAG06-3029</name>
</gene>
<dbReference type="GO" id="GO:0006508">
    <property type="term" value="P:proteolysis"/>
    <property type="evidence" value="ECO:0007669"/>
    <property type="project" value="UniProtKB-KW"/>
</dbReference>
<evidence type="ECO:0000256" key="4">
    <source>
        <dbReference type="ARBA" id="ARBA00022825"/>
    </source>
</evidence>
<feature type="region of interest" description="Disordered" evidence="8">
    <location>
        <begin position="468"/>
        <end position="495"/>
    </location>
</feature>
<feature type="region of interest" description="Disordered" evidence="8">
    <location>
        <begin position="341"/>
        <end position="362"/>
    </location>
</feature>
<feature type="region of interest" description="Disordered" evidence="8">
    <location>
        <begin position="218"/>
        <end position="240"/>
    </location>
</feature>
<feature type="compositionally biased region" description="Basic and acidic residues" evidence="8">
    <location>
        <begin position="138"/>
        <end position="154"/>
    </location>
</feature>
<evidence type="ECO:0000259" key="10">
    <source>
        <dbReference type="Pfam" id="PF00082"/>
    </source>
</evidence>
<protein>
    <submittedName>
        <fullName evidence="11">Secreted subtilisin-like protease</fullName>
    </submittedName>
</protein>
<dbReference type="PANTHER" id="PTHR43806:SF11">
    <property type="entry name" value="CEREVISIN-RELATED"/>
    <property type="match status" value="1"/>
</dbReference>
<dbReference type="InterPro" id="IPR022398">
    <property type="entry name" value="Peptidase_S8_His-AS"/>
</dbReference>